<dbReference type="EMBL" id="NBNE01000281">
    <property type="protein sequence ID" value="OWZ20869.1"/>
    <property type="molecule type" value="Genomic_DNA"/>
</dbReference>
<evidence type="ECO:0000313" key="2">
    <source>
        <dbReference type="EMBL" id="OWZ20869.1"/>
    </source>
</evidence>
<dbReference type="STRING" id="4795.A0A225WUZ2"/>
<protein>
    <submittedName>
        <fullName evidence="2">Polyprotein</fullName>
    </submittedName>
</protein>
<evidence type="ECO:0000313" key="3">
    <source>
        <dbReference type="Proteomes" id="UP000198211"/>
    </source>
</evidence>
<dbReference type="AlphaFoldDB" id="A0A225WUZ2"/>
<sequence>MTGSEASEWRKVMDAELLSHKRNATWELVPRRTDSRSIGCGWVLAKKRDDNGHVICYKARVGAQRFKPKYGVDFFRDVLLSGIQFRVTLAVCVASDYVMEQLNADIAFLNSGLSDLVYMDVPHGVQNENGVVCKLLKAIYGLKQAASAWNKTIHRVFLRNGFKSCGADQCVYVKRSNIGHVYVCFYVDDMIIAVRTVGEIRDVKEALKNAFMMKELGTAKFILGMEIDHDKNDGMLMIKQTRYMDDIMERFGQLNAKATDNPCASNIKLSKTQSPGTVEERAEMQAKSYRSLIWCLLYITTCTRPDIAYVVTQLSRFLENPRLQLWRAAIRVLRYLKTTRKHGVVYKKQKKGLKVEASTDADWGSTIDDRDHGDDWECSCGFQIEVPENGCAQIY</sequence>
<dbReference type="InterPro" id="IPR013103">
    <property type="entry name" value="RVT_2"/>
</dbReference>
<feature type="domain" description="Reverse transcriptase Ty1/copia-type" evidence="1">
    <location>
        <begin position="23"/>
        <end position="262"/>
    </location>
</feature>
<dbReference type="SUPFAM" id="SSF56672">
    <property type="entry name" value="DNA/RNA polymerases"/>
    <property type="match status" value="1"/>
</dbReference>
<gene>
    <name evidence="2" type="ORF">PHMEG_0004668</name>
</gene>
<evidence type="ECO:0000259" key="1">
    <source>
        <dbReference type="Pfam" id="PF07727"/>
    </source>
</evidence>
<dbReference type="Pfam" id="PF07727">
    <property type="entry name" value="RVT_2"/>
    <property type="match status" value="1"/>
</dbReference>
<dbReference type="PANTHER" id="PTHR11439">
    <property type="entry name" value="GAG-POL-RELATED RETROTRANSPOSON"/>
    <property type="match status" value="1"/>
</dbReference>
<name>A0A225WUZ2_9STRA</name>
<keyword evidence="3" id="KW-1185">Reference proteome</keyword>
<dbReference type="OrthoDB" id="122357at2759"/>
<proteinExistence type="predicted"/>
<dbReference type="Proteomes" id="UP000198211">
    <property type="component" value="Unassembled WGS sequence"/>
</dbReference>
<dbReference type="PANTHER" id="PTHR11439:SF440">
    <property type="entry name" value="INTEGRASE CATALYTIC DOMAIN-CONTAINING PROTEIN"/>
    <property type="match status" value="1"/>
</dbReference>
<organism evidence="2 3">
    <name type="scientific">Phytophthora megakarya</name>
    <dbReference type="NCBI Taxonomy" id="4795"/>
    <lineage>
        <taxon>Eukaryota</taxon>
        <taxon>Sar</taxon>
        <taxon>Stramenopiles</taxon>
        <taxon>Oomycota</taxon>
        <taxon>Peronosporomycetes</taxon>
        <taxon>Peronosporales</taxon>
        <taxon>Peronosporaceae</taxon>
        <taxon>Phytophthora</taxon>
    </lineage>
</organism>
<comment type="caution">
    <text evidence="2">The sequence shown here is derived from an EMBL/GenBank/DDBJ whole genome shotgun (WGS) entry which is preliminary data.</text>
</comment>
<reference evidence="3" key="1">
    <citation type="submission" date="2017-03" db="EMBL/GenBank/DDBJ databases">
        <title>Phytopthora megakarya and P. palmivora, two closely related causual agents of cacao black pod achieved similar genome size and gene model numbers by different mechanisms.</title>
        <authorList>
            <person name="Ali S."/>
            <person name="Shao J."/>
            <person name="Larry D.J."/>
            <person name="Kronmiller B."/>
            <person name="Shen D."/>
            <person name="Strem M.D."/>
            <person name="Melnick R.L."/>
            <person name="Guiltinan M.J."/>
            <person name="Tyler B.M."/>
            <person name="Meinhardt L.W."/>
            <person name="Bailey B.A."/>
        </authorList>
    </citation>
    <scope>NUCLEOTIDE SEQUENCE [LARGE SCALE GENOMIC DNA]</scope>
    <source>
        <strain evidence="3">zdho120</strain>
    </source>
</reference>
<accession>A0A225WUZ2</accession>
<dbReference type="InterPro" id="IPR043502">
    <property type="entry name" value="DNA/RNA_pol_sf"/>
</dbReference>